<dbReference type="Gene3D" id="4.10.400.10">
    <property type="entry name" value="Low-density Lipoprotein Receptor"/>
    <property type="match status" value="1"/>
</dbReference>
<dbReference type="GO" id="GO:0005886">
    <property type="term" value="C:plasma membrane"/>
    <property type="evidence" value="ECO:0007669"/>
    <property type="project" value="TreeGrafter"/>
</dbReference>
<feature type="transmembrane region" description="Helical" evidence="9">
    <location>
        <begin position="1360"/>
        <end position="1383"/>
    </location>
</feature>
<dbReference type="OrthoDB" id="10377134at2759"/>
<reference evidence="12" key="1">
    <citation type="submission" date="2021-02" db="EMBL/GenBank/DDBJ databases">
        <authorList>
            <person name="Nowell W R."/>
        </authorList>
    </citation>
    <scope>NUCLEOTIDE SEQUENCE</scope>
</reference>
<evidence type="ECO:0000259" key="10">
    <source>
        <dbReference type="PROSITE" id="PS50026"/>
    </source>
</evidence>
<dbReference type="PROSITE" id="PS50026">
    <property type="entry name" value="EGF_3"/>
    <property type="match status" value="1"/>
</dbReference>
<dbReference type="Pfam" id="PF00057">
    <property type="entry name" value="Ldl_recept_a"/>
    <property type="match status" value="1"/>
</dbReference>
<dbReference type="Gene3D" id="1.20.1070.10">
    <property type="entry name" value="Rhodopsin 7-helix transmembrane proteins"/>
    <property type="match status" value="1"/>
</dbReference>
<evidence type="ECO:0000256" key="3">
    <source>
        <dbReference type="ARBA" id="ARBA00022737"/>
    </source>
</evidence>
<dbReference type="CDD" id="cd00637">
    <property type="entry name" value="7tm_classA_rhodopsin-like"/>
    <property type="match status" value="1"/>
</dbReference>
<dbReference type="Proteomes" id="UP000663852">
    <property type="component" value="Unassembled WGS sequence"/>
</dbReference>
<comment type="subcellular location">
    <subcellularLocation>
        <location evidence="1">Membrane</location>
        <topology evidence="1">Single-pass membrane protein</topology>
    </subcellularLocation>
</comment>
<evidence type="ECO:0000256" key="1">
    <source>
        <dbReference type="ARBA" id="ARBA00004167"/>
    </source>
</evidence>
<organism evidence="12 13">
    <name type="scientific">Adineta ricciae</name>
    <name type="common">Rotifer</name>
    <dbReference type="NCBI Taxonomy" id="249248"/>
    <lineage>
        <taxon>Eukaryota</taxon>
        <taxon>Metazoa</taxon>
        <taxon>Spiralia</taxon>
        <taxon>Gnathifera</taxon>
        <taxon>Rotifera</taxon>
        <taxon>Eurotatoria</taxon>
        <taxon>Bdelloidea</taxon>
        <taxon>Adinetida</taxon>
        <taxon>Adinetidae</taxon>
        <taxon>Adineta</taxon>
    </lineage>
</organism>
<dbReference type="SMART" id="SM00192">
    <property type="entry name" value="LDLa"/>
    <property type="match status" value="6"/>
</dbReference>
<keyword evidence="3" id="KW-0677">Repeat</keyword>
<dbReference type="InterPro" id="IPR000276">
    <property type="entry name" value="GPCR_Rhodpsn"/>
</dbReference>
<dbReference type="PANTHER" id="PTHR24270">
    <property type="entry name" value="LOW-DENSITY LIPOPROTEIN RECEPTOR-RELATED"/>
    <property type="match status" value="1"/>
</dbReference>
<evidence type="ECO:0000256" key="5">
    <source>
        <dbReference type="ARBA" id="ARBA00023136"/>
    </source>
</evidence>
<dbReference type="Pfam" id="PF00001">
    <property type="entry name" value="7tm_1"/>
    <property type="match status" value="1"/>
</dbReference>
<dbReference type="PRINTS" id="PR00261">
    <property type="entry name" value="LDLRECEPTOR"/>
</dbReference>
<evidence type="ECO:0000256" key="4">
    <source>
        <dbReference type="ARBA" id="ARBA00022989"/>
    </source>
</evidence>
<dbReference type="PANTHER" id="PTHR24270:SF62">
    <property type="entry name" value="LOW-DENSITY LIPOPROTEIN RECEPTOR-RELATED PROTEIN 2"/>
    <property type="match status" value="1"/>
</dbReference>
<feature type="transmembrane region" description="Helical" evidence="9">
    <location>
        <begin position="1458"/>
        <end position="1475"/>
    </location>
</feature>
<dbReference type="PROSITE" id="PS50068">
    <property type="entry name" value="LDLRA_2"/>
    <property type="match status" value="1"/>
</dbReference>
<comment type="caution">
    <text evidence="7">Lacks conserved residue(s) required for the propagation of feature annotation.</text>
</comment>
<gene>
    <name evidence="12" type="ORF">EDS130_LOCUS34060</name>
</gene>
<evidence type="ECO:0000259" key="11">
    <source>
        <dbReference type="PROSITE" id="PS50262"/>
    </source>
</evidence>
<evidence type="ECO:0000256" key="9">
    <source>
        <dbReference type="SAM" id="Phobius"/>
    </source>
</evidence>
<dbReference type="InterPro" id="IPR050685">
    <property type="entry name" value="LDLR"/>
</dbReference>
<protein>
    <submittedName>
        <fullName evidence="12">Uncharacterized protein</fullName>
    </submittedName>
</protein>
<comment type="caution">
    <text evidence="12">The sequence shown here is derived from an EMBL/GenBank/DDBJ whole genome shotgun (WGS) entry which is preliminary data.</text>
</comment>
<dbReference type="InterPro" id="IPR017452">
    <property type="entry name" value="GPCR_Rhodpsn_7TM"/>
</dbReference>
<evidence type="ECO:0000256" key="2">
    <source>
        <dbReference type="ARBA" id="ARBA00022692"/>
    </source>
</evidence>
<sequence>MYNIQEIVDENTLEYDCLDYYVYDRTKLANQDLYDVIDEVISFCIRPTHLSNDPMDTFVHPLAHQLSFEDINLMSITPEQLLSWSIPKIIIDDYQRYLMNSETVSLNNYFYNCTFPQFGFRCQYSFESRYKQGMSFNDIVNATFQSKQSYSESQEGTMMRAPLPCYVLIECHRNGIEWCLDWREICDGIVDCFDESSDEEYCFLMEINECKEDEYRCHNGICIAEDLWNDGEGEADCLDRSDEILFASYLEMCYQDVSFRCEEHSCRPDGETFSCGDGQCVTRYEYCHSGRHQLLIDSMMQKGDLKKECWITMICLTKLVKEINGTSCHLWLMNAFPNQYLLQCPSFFQFPTVPVYSDYVQFFYENISLQSNLTNDFAPDYICYTTKRCEFHRNDSIYGDLVCIKEADPFLRRNNTAKNPWSKLIRSIEQTFRRCLVSNNLIRGKTTYLNYTTLYQCSNSLKMISLHRIKDGIVDCIDGDDENFFNSCQINYQRRIKCGGAEECWSPIQKEHACRSSSEQSKEILPFQSFCDGISHYFYHNLKREMQVEEDECDMNKLCDNMYSRCDGFWACPDGRDEWNCTQSICPATSHPCISPYNYTISCLNYTRVNDGNDDCLGATDEPEYCHLMFNSHRFLLRFRCLNGTECLSSSVLCDEHVDCPHLRDDEEFCKHHSFSCQYKNISYQRNQIEQILCGLNENIQHHIKFFSVITSSPYPISIKLSNHNDQIDSLKINKEKEDDSIDIKKNLIYSKEDQQWSHYCNRGIMIKKETNNKSSYECLCSSSYYGQFCQYENQRISLSLKLSSINRYEIYEILILLLNDKQNQIITYSQFQYIPKESCTTKFNRILLYSIRPKNNFLNYTIRIDIIEKNSMIYIGHWFYSIPFLFLPVNRMSIALNLSSNLIQTRKCLNKCLNKQQECMEYVNKYDQTFCRWKNSEFIKHKCQKDSIFIGFTEKNHSICVLSLITSNCLINPCQNQGKCIKKDQNLFHEKNYTCICIDERYYGTNCQYKKWQLDVSFIDINIPKYIIAHFFTTSNDSEPQRTILLRKFSLFQHSVSFHISIPYHLVFIQTNKNQYYLIYLQHLSSSMYTSTQVTSKQECYFIEQYVNSTVLNLHKYERIVHFHRICLENWNLICFIDEMYLCLCTKDHHANCLPFHQENSFQCSLNDDQYCLNQGQCYQDHSYCPSTKICLCTNCFFGQQCQFYTKGLGSTLDEILGYEFLRNKNLFSQSFSIQFSAGLTILLFFIGIINGILSMMTFTQKKAREVGCGLYLFSSSITSLITITLFTMKFCLLYLSYQNLSNLQIILTLNCRFIEILLKLFLFIDNWLNTCVAIERTYSVTQGLLFNKRKSRKIAKQIIIPCIFIGNIILLVPHIIYLHIFEDQIEGRTWCVIYYKTWLKFYTIVMIFLNYFVPLIIQISSTIIIIIVTARQRSISQVDVRFWNHLRRKIRKYKQLLISPMIIILLTLPHLIVTVILDCNKSSRLFWFFLLSYFSSFIPATFVFTIFVIPSPLYRKQFKQCIRHIQRRFKRY</sequence>
<proteinExistence type="predicted"/>
<dbReference type="InterPro" id="IPR002172">
    <property type="entry name" value="LDrepeatLR_classA_rpt"/>
</dbReference>
<dbReference type="PROSITE" id="PS50262">
    <property type="entry name" value="G_PROTEIN_RECEP_F1_2"/>
    <property type="match status" value="1"/>
</dbReference>
<keyword evidence="2 9" id="KW-0812">Transmembrane</keyword>
<evidence type="ECO:0000256" key="6">
    <source>
        <dbReference type="ARBA" id="ARBA00023157"/>
    </source>
</evidence>
<feature type="transmembrane region" description="Helical" evidence="9">
    <location>
        <begin position="1403"/>
        <end position="1430"/>
    </location>
</feature>
<dbReference type="CDD" id="cd00112">
    <property type="entry name" value="LDLa"/>
    <property type="match status" value="1"/>
</dbReference>
<accession>A0A815IFM3</accession>
<keyword evidence="5 9" id="KW-0472">Membrane</keyword>
<dbReference type="InterPro" id="IPR036055">
    <property type="entry name" value="LDL_receptor-like_sf"/>
</dbReference>
<dbReference type="PROSITE" id="PS00022">
    <property type="entry name" value="EGF_1"/>
    <property type="match status" value="1"/>
</dbReference>
<evidence type="ECO:0000313" key="13">
    <source>
        <dbReference type="Proteomes" id="UP000663852"/>
    </source>
</evidence>
<feature type="disulfide bond" evidence="8">
    <location>
        <begin position="210"/>
        <end position="222"/>
    </location>
</feature>
<name>A0A815IFM3_ADIRI</name>
<dbReference type="SUPFAM" id="SSF57196">
    <property type="entry name" value="EGF/Laminin"/>
    <property type="match status" value="1"/>
</dbReference>
<dbReference type="EMBL" id="CAJNOJ010000280">
    <property type="protein sequence ID" value="CAF1365330.1"/>
    <property type="molecule type" value="Genomic_DNA"/>
</dbReference>
<keyword evidence="7" id="KW-0245">EGF-like domain</keyword>
<evidence type="ECO:0000256" key="7">
    <source>
        <dbReference type="PROSITE-ProRule" id="PRU00076"/>
    </source>
</evidence>
<dbReference type="Gene3D" id="2.10.25.10">
    <property type="entry name" value="Laminin"/>
    <property type="match status" value="1"/>
</dbReference>
<feature type="transmembrane region" description="Helical" evidence="9">
    <location>
        <begin position="1487"/>
        <end position="1511"/>
    </location>
</feature>
<keyword evidence="6 8" id="KW-1015">Disulfide bond</keyword>
<keyword evidence="4 9" id="KW-1133">Transmembrane helix</keyword>
<dbReference type="GO" id="GO:0016192">
    <property type="term" value="P:vesicle-mediated transport"/>
    <property type="evidence" value="ECO:0007669"/>
    <property type="project" value="UniProtKB-ARBA"/>
</dbReference>
<feature type="transmembrane region" description="Helical" evidence="9">
    <location>
        <begin position="1305"/>
        <end position="1326"/>
    </location>
</feature>
<feature type="transmembrane region" description="Helical" evidence="9">
    <location>
        <begin position="1237"/>
        <end position="1260"/>
    </location>
</feature>
<feature type="transmembrane region" description="Helical" evidence="9">
    <location>
        <begin position="1272"/>
        <end position="1299"/>
    </location>
</feature>
<dbReference type="InterPro" id="IPR000742">
    <property type="entry name" value="EGF"/>
</dbReference>
<evidence type="ECO:0000256" key="8">
    <source>
        <dbReference type="PROSITE-ProRule" id="PRU00124"/>
    </source>
</evidence>
<dbReference type="SUPFAM" id="SSF81321">
    <property type="entry name" value="Family A G protein-coupled receptor-like"/>
    <property type="match status" value="1"/>
</dbReference>
<evidence type="ECO:0000313" key="12">
    <source>
        <dbReference type="EMBL" id="CAF1365330.1"/>
    </source>
</evidence>
<feature type="domain" description="EGF-like" evidence="10">
    <location>
        <begin position="966"/>
        <end position="1009"/>
    </location>
</feature>
<feature type="domain" description="G-protein coupled receptors family 1 profile" evidence="11">
    <location>
        <begin position="1252"/>
        <end position="1509"/>
    </location>
</feature>
<dbReference type="GO" id="GO:0004930">
    <property type="term" value="F:G protein-coupled receptor activity"/>
    <property type="evidence" value="ECO:0007669"/>
    <property type="project" value="InterPro"/>
</dbReference>